<name>A0A1E5C5W0_9GAMM</name>
<comment type="caution">
    <text evidence="1">The sequence shown here is derived from an EMBL/GenBank/DDBJ whole genome shotgun (WGS) entry which is preliminary data.</text>
</comment>
<dbReference type="Proteomes" id="UP000095039">
    <property type="component" value="Unassembled WGS sequence"/>
</dbReference>
<protein>
    <submittedName>
        <fullName evidence="1">Transcriptional antiterminator</fullName>
    </submittedName>
</protein>
<dbReference type="InterPro" id="IPR038626">
    <property type="entry name" value="Rof-like_sf"/>
</dbReference>
<dbReference type="InterPro" id="IPR023534">
    <property type="entry name" value="Rof/RNase_P-like"/>
</dbReference>
<keyword evidence="2" id="KW-1185">Reference proteome</keyword>
<dbReference type="Gene3D" id="2.30.30.400">
    <property type="entry name" value="Rof-like"/>
    <property type="match status" value="1"/>
</dbReference>
<dbReference type="EMBL" id="AJWN02000058">
    <property type="protein sequence ID" value="OEE60829.1"/>
    <property type="molecule type" value="Genomic_DNA"/>
</dbReference>
<dbReference type="SUPFAM" id="SSF101744">
    <property type="entry name" value="Rof/RNase P subunit-like"/>
    <property type="match status" value="1"/>
</dbReference>
<dbReference type="Pfam" id="PF07073">
    <property type="entry name" value="ROF"/>
    <property type="match status" value="1"/>
</dbReference>
<evidence type="ECO:0000313" key="1">
    <source>
        <dbReference type="EMBL" id="OEE60829.1"/>
    </source>
</evidence>
<gene>
    <name evidence="1" type="ORF">A1OK_09830</name>
</gene>
<evidence type="ECO:0000313" key="2">
    <source>
        <dbReference type="Proteomes" id="UP000095039"/>
    </source>
</evidence>
<organism evidence="1 2">
    <name type="scientific">Enterovibrio norvegicus FF-454</name>
    <dbReference type="NCBI Taxonomy" id="1185651"/>
    <lineage>
        <taxon>Bacteria</taxon>
        <taxon>Pseudomonadati</taxon>
        <taxon>Pseudomonadota</taxon>
        <taxon>Gammaproteobacteria</taxon>
        <taxon>Vibrionales</taxon>
        <taxon>Vibrionaceae</taxon>
        <taxon>Enterovibrio</taxon>
    </lineage>
</organism>
<sequence length="84" mass="9522">MALIKCEEYDYVEIVCLFHYPIKLVLKSGEVVEGIAQDTARNGDKQECIAMNVNSKTVLVLLDQVLTLDVLIDNPHFKHITFSQ</sequence>
<proteinExistence type="predicted"/>
<dbReference type="InterPro" id="IPR009778">
    <property type="entry name" value="ROF"/>
</dbReference>
<dbReference type="RefSeq" id="WP_016959145.1">
    <property type="nucleotide sequence ID" value="NZ_AJWN02000058.1"/>
</dbReference>
<dbReference type="AlphaFoldDB" id="A0A1E5C5W0"/>
<reference evidence="1 2" key="1">
    <citation type="journal article" date="2012" name="Science">
        <title>Ecological populations of bacteria act as socially cohesive units of antibiotic production and resistance.</title>
        <authorList>
            <person name="Cordero O.X."/>
            <person name="Wildschutte H."/>
            <person name="Kirkup B."/>
            <person name="Proehl S."/>
            <person name="Ngo L."/>
            <person name="Hussain F."/>
            <person name="Le Roux F."/>
            <person name="Mincer T."/>
            <person name="Polz M.F."/>
        </authorList>
    </citation>
    <scope>NUCLEOTIDE SEQUENCE [LARGE SCALE GENOMIC DNA]</scope>
    <source>
        <strain evidence="1 2">FF-454</strain>
    </source>
</reference>
<accession>A0A1E5C5W0</accession>